<evidence type="ECO:0000313" key="2">
    <source>
        <dbReference type="EMBL" id="EEW93300.1"/>
    </source>
</evidence>
<dbReference type="HOGENOM" id="CLU_1641373_0_0_9"/>
<keyword evidence="1" id="KW-0812">Transmembrane</keyword>
<evidence type="ECO:0000256" key="1">
    <source>
        <dbReference type="SAM" id="Phobius"/>
    </source>
</evidence>
<reference evidence="2" key="1">
    <citation type="submission" date="2009-09" db="EMBL/GenBank/DDBJ databases">
        <authorList>
            <consortium name="The Broad Institute Genome Sequencing Platform"/>
            <person name="Ward D."/>
            <person name="Feldgarden M."/>
            <person name="Earl A."/>
            <person name="Young S.K."/>
            <person name="Zeng Q."/>
            <person name="Koehrsen M."/>
            <person name="Alvarado L."/>
            <person name="Berlin A."/>
            <person name="Bochicchio J."/>
            <person name="Borenstein D."/>
            <person name="Chapman S.B."/>
            <person name="Chen Z."/>
            <person name="Engels R."/>
            <person name="Freedman E."/>
            <person name="Gellesch M."/>
            <person name="Goldberg J."/>
            <person name="Griggs A."/>
            <person name="Gujja S."/>
            <person name="Heilman E."/>
            <person name="Heiman D."/>
            <person name="Hepburn T."/>
            <person name="Howarth C."/>
            <person name="Jen D."/>
            <person name="Larson L."/>
            <person name="Lewis B."/>
            <person name="Mehta T."/>
            <person name="Park D."/>
            <person name="Pearson M."/>
            <person name="Roberts A."/>
            <person name="Saif S."/>
            <person name="Shea T."/>
            <person name="Shenoy N."/>
            <person name="Sisk P."/>
            <person name="Stolte C."/>
            <person name="Sykes S."/>
            <person name="Thomson T."/>
            <person name="Walk T."/>
            <person name="White J."/>
            <person name="Yandava C."/>
            <person name="Sibley C.D."/>
            <person name="Field T.R."/>
            <person name="Grinwis M."/>
            <person name="Eshaghurshan C.S."/>
            <person name="Surette M.G."/>
            <person name="Haas B."/>
            <person name="Nusbaum C."/>
            <person name="Birren B."/>
        </authorList>
    </citation>
    <scope>NUCLEOTIDE SEQUENCE [LARGE SCALE GENOMIC DNA]</scope>
    <source>
        <strain evidence="2">ATCC 700633</strain>
    </source>
</reference>
<keyword evidence="1" id="KW-0472">Membrane</keyword>
<keyword evidence="3" id="KW-1185">Reference proteome</keyword>
<feature type="transmembrane region" description="Helical" evidence="1">
    <location>
        <begin position="23"/>
        <end position="41"/>
    </location>
</feature>
<dbReference type="PROSITE" id="PS51257">
    <property type="entry name" value="PROKAR_LIPOPROTEIN"/>
    <property type="match status" value="1"/>
</dbReference>
<dbReference type="AlphaFoldDB" id="D0BJP7"/>
<keyword evidence="1" id="KW-1133">Transmembrane helix</keyword>
<gene>
    <name evidence="2" type="ORF">HMPREF0446_00182</name>
</gene>
<evidence type="ECO:0000313" key="3">
    <source>
        <dbReference type="Proteomes" id="UP000002939"/>
    </source>
</evidence>
<dbReference type="STRING" id="626369.HMPREF0446_00182"/>
<protein>
    <submittedName>
        <fullName evidence="2">Uncharacterized protein</fullName>
    </submittedName>
</protein>
<sequence length="161" mass="18896">MKVGKFRVIFRGVNWGGYVMKKSIILILILVACIFAFNHFAQNNRNELSELGTPVQNIKLEYKSERGFGNDRFDMYSFSIEGEVNFNDDVSNLKGIYQKEFRSILNTESKKNQELKEKQNQIENLLEEKRFVHKFINLEGTKKLYLYDTVSNKGYCFILII</sequence>
<dbReference type="Proteomes" id="UP000002939">
    <property type="component" value="Unassembled WGS sequence"/>
</dbReference>
<accession>D0BJP7</accession>
<dbReference type="OrthoDB" id="1701933at2"/>
<organism evidence="2 3">
    <name type="scientific">Granulicatella elegans ATCC 700633</name>
    <dbReference type="NCBI Taxonomy" id="626369"/>
    <lineage>
        <taxon>Bacteria</taxon>
        <taxon>Bacillati</taxon>
        <taxon>Bacillota</taxon>
        <taxon>Bacilli</taxon>
        <taxon>Lactobacillales</taxon>
        <taxon>Carnobacteriaceae</taxon>
        <taxon>Granulicatella</taxon>
    </lineage>
</organism>
<proteinExistence type="predicted"/>
<dbReference type="EMBL" id="ACRF02000015">
    <property type="protein sequence ID" value="EEW93300.1"/>
    <property type="molecule type" value="Genomic_DNA"/>
</dbReference>
<comment type="caution">
    <text evidence="2">The sequence shown here is derived from an EMBL/GenBank/DDBJ whole genome shotgun (WGS) entry which is preliminary data.</text>
</comment>
<name>D0BJP7_9LACT</name>
<dbReference type="RefSeq" id="WP_006702457.1">
    <property type="nucleotide sequence ID" value="NZ_KI391971.1"/>
</dbReference>
<reference evidence="2" key="2">
    <citation type="submission" date="2011-10" db="EMBL/GenBank/DDBJ databases">
        <title>The Genome Sequence of Granulicatella elegans ATCC 700633.</title>
        <authorList>
            <consortium name="The Broad Institute Genome Sequencing Platform"/>
            <consortium name="The Broad Institute Genome Sequencing Center for Infectious Disease"/>
            <person name="Earl A."/>
            <person name="Ward D."/>
            <person name="Feldgarden M."/>
            <person name="Gevers D."/>
            <person name="Sibley C.D."/>
            <person name="Field T.R."/>
            <person name="Grinwis M."/>
            <person name="Eshaghurshan C.S."/>
            <person name="Surette M.G."/>
            <person name="Young S.K."/>
            <person name="Zeng Q."/>
            <person name="Gargeya S."/>
            <person name="Fitzgerald M."/>
            <person name="Haas B."/>
            <person name="Abouelleil A."/>
            <person name="Alvarado L."/>
            <person name="Arachchi H.M."/>
            <person name="Berlin A."/>
            <person name="Brown A."/>
            <person name="Chapman S.B."/>
            <person name="Chen Z."/>
            <person name="Dunbar C."/>
            <person name="Freedman E."/>
            <person name="Gearin G."/>
            <person name="Goldberg J."/>
            <person name="Griggs A."/>
            <person name="Gujja S."/>
            <person name="Heiman D."/>
            <person name="Howarth C."/>
            <person name="Larson L."/>
            <person name="Lui A."/>
            <person name="MacDonald P.J.P."/>
            <person name="Montmayeur A."/>
            <person name="Murphy C."/>
            <person name="Neiman D."/>
            <person name="Pearson M."/>
            <person name="Priest M."/>
            <person name="Roberts A."/>
            <person name="Saif S."/>
            <person name="Shea T."/>
            <person name="Shenoy N."/>
            <person name="Sisk P."/>
            <person name="Stolte C."/>
            <person name="Sykes S."/>
            <person name="Wortman J."/>
            <person name="Nusbaum C."/>
            <person name="Birren B."/>
        </authorList>
    </citation>
    <scope>NUCLEOTIDE SEQUENCE [LARGE SCALE GENOMIC DNA]</scope>
    <source>
        <strain evidence="2">ATCC 700633</strain>
    </source>
</reference>